<dbReference type="Proteomes" id="UP000708208">
    <property type="component" value="Unassembled WGS sequence"/>
</dbReference>
<feature type="non-terminal residue" evidence="3">
    <location>
        <position position="1"/>
    </location>
</feature>
<protein>
    <submittedName>
        <fullName evidence="3">Uncharacterized protein</fullName>
    </submittedName>
</protein>
<keyword evidence="2" id="KW-1133">Transmembrane helix</keyword>
<accession>A0A8J2KVQ0</accession>
<keyword evidence="4" id="KW-1185">Reference proteome</keyword>
<keyword evidence="2" id="KW-0472">Membrane</keyword>
<gene>
    <name evidence="3" type="ORF">AFUS01_LOCUS34494</name>
</gene>
<dbReference type="EMBL" id="CAJVCH010532377">
    <property type="protein sequence ID" value="CAG7824334.1"/>
    <property type="molecule type" value="Genomic_DNA"/>
</dbReference>
<reference evidence="3" key="1">
    <citation type="submission" date="2021-06" db="EMBL/GenBank/DDBJ databases">
        <authorList>
            <person name="Hodson N. C."/>
            <person name="Mongue J. A."/>
            <person name="Jaron S. K."/>
        </authorList>
    </citation>
    <scope>NUCLEOTIDE SEQUENCE</scope>
</reference>
<organism evidence="3 4">
    <name type="scientific">Allacma fusca</name>
    <dbReference type="NCBI Taxonomy" id="39272"/>
    <lineage>
        <taxon>Eukaryota</taxon>
        <taxon>Metazoa</taxon>
        <taxon>Ecdysozoa</taxon>
        <taxon>Arthropoda</taxon>
        <taxon>Hexapoda</taxon>
        <taxon>Collembola</taxon>
        <taxon>Symphypleona</taxon>
        <taxon>Sminthuridae</taxon>
        <taxon>Allacma</taxon>
    </lineage>
</organism>
<keyword evidence="2" id="KW-0812">Transmembrane</keyword>
<evidence type="ECO:0000256" key="1">
    <source>
        <dbReference type="SAM" id="MobiDB-lite"/>
    </source>
</evidence>
<name>A0A8J2KVQ0_9HEXA</name>
<proteinExistence type="predicted"/>
<dbReference type="AlphaFoldDB" id="A0A8J2KVQ0"/>
<feature type="transmembrane region" description="Helical" evidence="2">
    <location>
        <begin position="31"/>
        <end position="52"/>
    </location>
</feature>
<feature type="compositionally biased region" description="Polar residues" evidence="1">
    <location>
        <begin position="64"/>
        <end position="81"/>
    </location>
</feature>
<comment type="caution">
    <text evidence="3">The sequence shown here is derived from an EMBL/GenBank/DDBJ whole genome shotgun (WGS) entry which is preliminary data.</text>
</comment>
<feature type="region of interest" description="Disordered" evidence="1">
    <location>
        <begin position="60"/>
        <end position="81"/>
    </location>
</feature>
<sequence>AVRYLDQIRADSNLPRKRHQIRIDIMKFQTLFFGILLVGLVSVEFSHGINIFGRKKKTTTTTTENILSSGPSTTGQPMVPSNSNPQTCWWTQCSKRCPGTAQVAGASVCEGGKRVYKFNCCNAK</sequence>
<evidence type="ECO:0000313" key="4">
    <source>
        <dbReference type="Proteomes" id="UP000708208"/>
    </source>
</evidence>
<evidence type="ECO:0000313" key="3">
    <source>
        <dbReference type="EMBL" id="CAG7824334.1"/>
    </source>
</evidence>
<evidence type="ECO:0000256" key="2">
    <source>
        <dbReference type="SAM" id="Phobius"/>
    </source>
</evidence>